<dbReference type="InterPro" id="IPR051611">
    <property type="entry name" value="ECF_transporter_component"/>
</dbReference>
<dbReference type="InterPro" id="IPR012809">
    <property type="entry name" value="ECF_CbiQ"/>
</dbReference>
<reference evidence="7 8" key="1">
    <citation type="submission" date="2014-09" db="EMBL/GenBank/DDBJ databases">
        <authorList>
            <person name="Hornung B.V."/>
        </authorList>
    </citation>
    <scope>NUCLEOTIDE SEQUENCE [LARGE SCALE GENOMIC DNA]</scope>
    <source>
        <strain evidence="7 8">FRIFI</strain>
    </source>
</reference>
<comment type="subcellular location">
    <subcellularLocation>
        <location evidence="1">Cell membrane</location>
        <topology evidence="1">Multi-pass membrane protein</topology>
    </subcellularLocation>
</comment>
<feature type="transmembrane region" description="Helical" evidence="6">
    <location>
        <begin position="67"/>
        <end position="87"/>
    </location>
</feature>
<dbReference type="Proteomes" id="UP000245695">
    <property type="component" value="Chromosome 1"/>
</dbReference>
<dbReference type="InterPro" id="IPR003339">
    <property type="entry name" value="ABC/ECF_trnsptr_transmembrane"/>
</dbReference>
<evidence type="ECO:0000256" key="2">
    <source>
        <dbReference type="ARBA" id="ARBA00022475"/>
    </source>
</evidence>
<dbReference type="EMBL" id="LN650648">
    <property type="protein sequence ID" value="CEI72104.1"/>
    <property type="molecule type" value="Genomic_DNA"/>
</dbReference>
<protein>
    <submittedName>
        <fullName evidence="7">Cobalt transport protein</fullName>
    </submittedName>
</protein>
<evidence type="ECO:0000313" key="7">
    <source>
        <dbReference type="EMBL" id="CEI72104.1"/>
    </source>
</evidence>
<dbReference type="PANTHER" id="PTHR34857">
    <property type="entry name" value="SLL0384 PROTEIN"/>
    <property type="match status" value="1"/>
</dbReference>
<keyword evidence="2" id="KW-1003">Cell membrane</keyword>
<evidence type="ECO:0000256" key="1">
    <source>
        <dbReference type="ARBA" id="ARBA00004651"/>
    </source>
</evidence>
<dbReference type="RefSeq" id="WP_166504919.1">
    <property type="nucleotide sequence ID" value="NZ_LN650648.1"/>
</dbReference>
<proteinExistence type="predicted"/>
<keyword evidence="5 6" id="KW-0472">Membrane</keyword>
<gene>
    <name evidence="7" type="ORF">FRIFI_0557</name>
</gene>
<evidence type="ECO:0000256" key="4">
    <source>
        <dbReference type="ARBA" id="ARBA00022989"/>
    </source>
</evidence>
<dbReference type="KEGG" id="rhom:FRIFI_0557"/>
<dbReference type="GO" id="GO:0006824">
    <property type="term" value="P:cobalt ion transport"/>
    <property type="evidence" value="ECO:0007669"/>
    <property type="project" value="InterPro"/>
</dbReference>
<dbReference type="GO" id="GO:0043190">
    <property type="term" value="C:ATP-binding cassette (ABC) transporter complex"/>
    <property type="evidence" value="ECO:0007669"/>
    <property type="project" value="InterPro"/>
</dbReference>
<evidence type="ECO:0000256" key="6">
    <source>
        <dbReference type="SAM" id="Phobius"/>
    </source>
</evidence>
<accession>A0A2P2BSZ4</accession>
<feature type="transmembrane region" description="Helical" evidence="6">
    <location>
        <begin position="93"/>
        <end position="115"/>
    </location>
</feature>
<keyword evidence="3 6" id="KW-0812">Transmembrane</keyword>
<evidence type="ECO:0000256" key="5">
    <source>
        <dbReference type="ARBA" id="ARBA00023136"/>
    </source>
</evidence>
<dbReference type="NCBIfam" id="TIGR02454">
    <property type="entry name" value="ECF_T_CbiQ"/>
    <property type="match status" value="1"/>
</dbReference>
<dbReference type="CDD" id="cd16914">
    <property type="entry name" value="EcfT"/>
    <property type="match status" value="1"/>
</dbReference>
<keyword evidence="4 6" id="KW-1133">Transmembrane helix</keyword>
<keyword evidence="8" id="KW-1185">Reference proteome</keyword>
<dbReference type="PANTHER" id="PTHR34857:SF2">
    <property type="entry name" value="SLL0384 PROTEIN"/>
    <property type="match status" value="1"/>
</dbReference>
<organism evidence="7 8">
    <name type="scientific">Romboutsia hominis</name>
    <dbReference type="NCBI Taxonomy" id="1507512"/>
    <lineage>
        <taxon>Bacteria</taxon>
        <taxon>Bacillati</taxon>
        <taxon>Bacillota</taxon>
        <taxon>Clostridia</taxon>
        <taxon>Peptostreptococcales</taxon>
        <taxon>Peptostreptococcaceae</taxon>
        <taxon>Romboutsia</taxon>
    </lineage>
</organism>
<dbReference type="Pfam" id="PF02361">
    <property type="entry name" value="CbiQ"/>
    <property type="match status" value="1"/>
</dbReference>
<dbReference type="AlphaFoldDB" id="A0A2P2BSZ4"/>
<evidence type="ECO:0000256" key="3">
    <source>
        <dbReference type="ARBA" id="ARBA00022692"/>
    </source>
</evidence>
<sequence>MQSQIHKNSKKTWLETWEPKTKTLTAFIWLIGMLFLDNPIIVGIILISLFVICMLSNKNIKQVFNSLKIVLPFVIFSMITLIFSNGLNIREEAVNFAMILGLRVLASAIIILILVSTQSFQTYLNSMNSLNLPPVFMTTLFLTTRYTTFLMNEFKHIKNALKSRLFKAKGNKNTINTYANVCGGMIVKGIDRSEAVYKAMKSRGFCGTMPVDNPKPITKNDLIKLLSSIILIIIIVMIDSNI</sequence>
<evidence type="ECO:0000313" key="8">
    <source>
        <dbReference type="Proteomes" id="UP000245695"/>
    </source>
</evidence>
<feature type="transmembrane region" description="Helical" evidence="6">
    <location>
        <begin position="26"/>
        <end position="55"/>
    </location>
</feature>
<name>A0A2P2BSZ4_9FIRM</name>
<feature type="transmembrane region" description="Helical" evidence="6">
    <location>
        <begin position="222"/>
        <end position="238"/>
    </location>
</feature>